<name>A0ABU7FU70_9ACTN</name>
<accession>A0ABU7FU70</accession>
<organism evidence="1 2">
    <name type="scientific">Streptomyces chiangmaiensis</name>
    <dbReference type="NCBI Taxonomy" id="766497"/>
    <lineage>
        <taxon>Bacteria</taxon>
        <taxon>Bacillati</taxon>
        <taxon>Actinomycetota</taxon>
        <taxon>Actinomycetes</taxon>
        <taxon>Kitasatosporales</taxon>
        <taxon>Streptomycetaceae</taxon>
        <taxon>Streptomyces</taxon>
    </lineage>
</organism>
<keyword evidence="2" id="KW-1185">Reference proteome</keyword>
<reference evidence="1" key="1">
    <citation type="submission" date="2024-01" db="EMBL/GenBank/DDBJ databases">
        <title>First draft genome sequence data of TA4-1, the type strain of Gram-positive actinobacterium Streptomyces chiangmaiensis.</title>
        <authorList>
            <person name="Yasawong M."/>
            <person name="Nantapong N."/>
        </authorList>
    </citation>
    <scope>NUCLEOTIDE SEQUENCE</scope>
    <source>
        <strain evidence="1">TA4-1</strain>
    </source>
</reference>
<proteinExistence type="predicted"/>
<dbReference type="EMBL" id="JAYWVC010000255">
    <property type="protein sequence ID" value="MED7827655.1"/>
    <property type="molecule type" value="Genomic_DNA"/>
</dbReference>
<evidence type="ECO:0000313" key="1">
    <source>
        <dbReference type="EMBL" id="MED7827655.1"/>
    </source>
</evidence>
<protein>
    <recommendedName>
        <fullName evidence="3">Alpha/beta hydrolase</fullName>
    </recommendedName>
</protein>
<dbReference type="InterPro" id="IPR029058">
    <property type="entry name" value="AB_hydrolase_fold"/>
</dbReference>
<dbReference type="Proteomes" id="UP001333996">
    <property type="component" value="Unassembled WGS sequence"/>
</dbReference>
<evidence type="ECO:0008006" key="3">
    <source>
        <dbReference type="Google" id="ProtNLM"/>
    </source>
</evidence>
<sequence length="49" mass="4963">MIPPPAQRAMAERAGATVTETSASHTVYVSQPAEVAALVRTAAAPGTRA</sequence>
<comment type="caution">
    <text evidence="1">The sequence shown here is derived from an EMBL/GenBank/DDBJ whole genome shotgun (WGS) entry which is preliminary data.</text>
</comment>
<gene>
    <name evidence="1" type="ORF">VXC91_38640</name>
</gene>
<evidence type="ECO:0000313" key="2">
    <source>
        <dbReference type="Proteomes" id="UP001333996"/>
    </source>
</evidence>
<dbReference type="Gene3D" id="3.40.50.1820">
    <property type="entry name" value="alpha/beta hydrolase"/>
    <property type="match status" value="1"/>
</dbReference>